<sequence length="163" mass="18497">MVGFSLMMVLGIALIVLVLVIAGIALAVRSQHRNEEPSEQKERGKGMIKTVYTYLILFATLMMTIGGSVAAFMAVADLLAPQSYYMSFEEYKRNQSYDKGTTETTPPAVEKSEEQLKADYQTMVNDEKNRSRERALNSLIKSFGWIVIPLPVFIYYQRRLKPE</sequence>
<keyword evidence="1" id="KW-1133">Transmembrane helix</keyword>
<dbReference type="EMBL" id="LK996017">
    <property type="protein sequence ID" value="CDX02415.1"/>
    <property type="molecule type" value="Genomic_DNA"/>
</dbReference>
<evidence type="ECO:0008006" key="5">
    <source>
        <dbReference type="Google" id="ProtNLM"/>
    </source>
</evidence>
<gene>
    <name evidence="3" type="ORF">AT727_10830</name>
    <name evidence="2" type="ORF">DPCES_2528</name>
</gene>
<feature type="transmembrane region" description="Helical" evidence="1">
    <location>
        <begin position="138"/>
        <end position="156"/>
    </location>
</feature>
<proteinExistence type="predicted"/>
<dbReference type="PATRIC" id="fig|49338.4.peg.2715"/>
<dbReference type="EMBL" id="LOCK01000061">
    <property type="protein sequence ID" value="KTE89833.1"/>
    <property type="molecule type" value="Genomic_DNA"/>
</dbReference>
<keyword evidence="1" id="KW-0472">Membrane</keyword>
<keyword evidence="1" id="KW-0812">Transmembrane</keyword>
<dbReference type="Proteomes" id="UP000054623">
    <property type="component" value="Unassembled WGS sequence"/>
</dbReference>
<evidence type="ECO:0000313" key="2">
    <source>
        <dbReference type="EMBL" id="CDX02415.1"/>
    </source>
</evidence>
<protein>
    <recommendedName>
        <fullName evidence="5">DUF5671 domain-containing protein</fullName>
    </recommendedName>
</protein>
<evidence type="ECO:0000256" key="1">
    <source>
        <dbReference type="SAM" id="Phobius"/>
    </source>
</evidence>
<feature type="transmembrane region" description="Helical" evidence="1">
    <location>
        <begin position="6"/>
        <end position="30"/>
    </location>
</feature>
<evidence type="ECO:0000313" key="3">
    <source>
        <dbReference type="EMBL" id="KTE89833.1"/>
    </source>
</evidence>
<organism evidence="2">
    <name type="scientific">Desulfitobacterium hafniense</name>
    <name type="common">Desulfitobacterium frappieri</name>
    <dbReference type="NCBI Taxonomy" id="49338"/>
    <lineage>
        <taxon>Bacteria</taxon>
        <taxon>Bacillati</taxon>
        <taxon>Bacillota</taxon>
        <taxon>Clostridia</taxon>
        <taxon>Eubacteriales</taxon>
        <taxon>Desulfitobacteriaceae</taxon>
        <taxon>Desulfitobacterium</taxon>
    </lineage>
</organism>
<dbReference type="AlphaFoldDB" id="A0A098B218"/>
<name>A0A098B218_DESHA</name>
<accession>A0A098B218</accession>
<dbReference type="OrthoDB" id="2925884at2"/>
<reference evidence="2" key="1">
    <citation type="submission" date="2014-07" db="EMBL/GenBank/DDBJ databases">
        <authorList>
            <person name="Hornung V.Bastian."/>
        </authorList>
    </citation>
    <scope>NUCLEOTIDE SEQUENCE</scope>
    <source>
        <strain evidence="2">PCE-S</strain>
    </source>
</reference>
<evidence type="ECO:0000313" key="4">
    <source>
        <dbReference type="Proteomes" id="UP000054623"/>
    </source>
</evidence>
<dbReference type="OMA" id="YYYAVMF"/>
<feature type="transmembrane region" description="Helical" evidence="1">
    <location>
        <begin position="51"/>
        <end position="76"/>
    </location>
</feature>
<reference evidence="3 4" key="2">
    <citation type="submission" date="2015-12" db="EMBL/GenBank/DDBJ databases">
        <title>Draft Genome Sequence of Desulfitobacterium hafniense Strain DH, a Sulfate-reducing Bacterium Isolated from Paddy Soils.</title>
        <authorList>
            <person name="Bao P."/>
            <person name="Zhang X."/>
            <person name="Li G."/>
        </authorList>
    </citation>
    <scope>NUCLEOTIDE SEQUENCE [LARGE SCALE GENOMIC DNA]</scope>
    <source>
        <strain evidence="3 4">DH</strain>
    </source>
</reference>
<dbReference type="RefSeq" id="WP_011460257.1">
    <property type="nucleotide sequence ID" value="NZ_CABKQQ010000029.1"/>
</dbReference>